<accession>A0AAQ4RC85</accession>
<dbReference type="PANTHER" id="PTHR14437">
    <property type="entry name" value="TRANSMEMBRANE PROTEIN 168"/>
    <property type="match status" value="1"/>
</dbReference>
<evidence type="ECO:0000313" key="10">
    <source>
        <dbReference type="Proteomes" id="UP000007635"/>
    </source>
</evidence>
<proteinExistence type="inferred from homology"/>
<evidence type="ECO:0000256" key="7">
    <source>
        <dbReference type="ARBA" id="ARBA00023242"/>
    </source>
</evidence>
<evidence type="ECO:0000256" key="6">
    <source>
        <dbReference type="ARBA" id="ARBA00023180"/>
    </source>
</evidence>
<dbReference type="AlphaFoldDB" id="A0AAQ4RC85"/>
<feature type="transmembrane region" description="Helical" evidence="8">
    <location>
        <begin position="91"/>
        <end position="113"/>
    </location>
</feature>
<comment type="subcellular location">
    <subcellularLocation>
        <location evidence="1">Nucleus membrane</location>
        <topology evidence="1">Multi-pass membrane protein</topology>
    </subcellularLocation>
</comment>
<reference evidence="9 10" key="1">
    <citation type="journal article" date="2021" name="G3 (Bethesda)">
        <title>Improved contiguity of the threespine stickleback genome using long-read sequencing.</title>
        <authorList>
            <person name="Nath S."/>
            <person name="Shaw D.E."/>
            <person name="White M.A."/>
        </authorList>
    </citation>
    <scope>NUCLEOTIDE SEQUENCE [LARGE SCALE GENOMIC DNA]</scope>
    <source>
        <strain evidence="9 10">Lake Benthic</strain>
    </source>
</reference>
<keyword evidence="3 8" id="KW-0812">Transmembrane</keyword>
<keyword evidence="10" id="KW-1185">Reference proteome</keyword>
<evidence type="ECO:0000256" key="3">
    <source>
        <dbReference type="ARBA" id="ARBA00022692"/>
    </source>
</evidence>
<evidence type="ECO:0000256" key="2">
    <source>
        <dbReference type="ARBA" id="ARBA00007329"/>
    </source>
</evidence>
<dbReference type="GO" id="GO:0031965">
    <property type="term" value="C:nuclear membrane"/>
    <property type="evidence" value="ECO:0007669"/>
    <property type="project" value="UniProtKB-SubCell"/>
</dbReference>
<reference evidence="9" key="2">
    <citation type="submission" date="2025-08" db="UniProtKB">
        <authorList>
            <consortium name="Ensembl"/>
        </authorList>
    </citation>
    <scope>IDENTIFICATION</scope>
</reference>
<sequence length="699" mass="77590">MCRFLRYCVSHCLRATLTRVTELHRAMGMRSSARWLGYLSRLVLLVALCLGLYARWERTAQTAPLVVLVLTLLFLGAAGVTHFYFSAERLSLRLLHLLFGLLLGLQCLLDGAAPESDATAQAANHLLVASAAVGALCALLERLFGRATYRPAFLTSAEGLELLGFAGAAWLAVESPSVPVLVAALAALLVALRMKVLLALPILVCFVVVAAVWIFEPPNISGNPLALACFFIRLVCDPLLDLYFSGLSVTERWQPLLARDGPWRKLSLLPHVMLEVTFVIVAAQRLSDLDRWYLRIPGFVFCVFWWAVSQVVFVHTVWSFHTKLSECQTLCLSQGSGVSGLNKVMASKGMRLFCLFAERPVTVLMISTIAVAAVCWQASSSLFLSILLLVLPLQSLFQGLFHELGDSLGGTCVGYAVVIPTFFCSLEGQPTLLPPGQVQELSERSMGMLNSVQRFFAHHFIESFGCDYSTTGVTREALRAKIQSFFELRTADGPRHDTYVIFYSGHSHHSGEWALAGGDTLSLDQILEWWKQTNGCFRSRLIFVLDCNHSSPWVDEVKKAEGLYVAVQAATLSLVTDVEQQEPPQLGDFTSQWVEYNCNSSSHIQWSERARSVSATYGVSRYWSDYTLPLPTGSYLSNYWRMHFPRMIGPLVPVSEGRFDGFSGRGLCSVPLRYLKRLKLTWFPPAVLDTGQGFKLVRS</sequence>
<dbReference type="PANTHER" id="PTHR14437:SF3">
    <property type="entry name" value="TRANSMEMBRANE PROTEIN 168"/>
    <property type="match status" value="1"/>
</dbReference>
<keyword evidence="5 8" id="KW-0472">Membrane</keyword>
<comment type="similarity">
    <text evidence="2">Belongs to the TMEM168 family.</text>
</comment>
<feature type="transmembrane region" description="Helical" evidence="8">
    <location>
        <begin position="65"/>
        <end position="85"/>
    </location>
</feature>
<feature type="transmembrane region" description="Helical" evidence="8">
    <location>
        <begin position="35"/>
        <end position="53"/>
    </location>
</feature>
<protein>
    <submittedName>
        <fullName evidence="9">Transmembrane protein 168</fullName>
    </submittedName>
</protein>
<keyword evidence="6" id="KW-0325">Glycoprotein</keyword>
<dbReference type="Ensembl" id="ENSGACT00000085758.1">
    <property type="protein sequence ID" value="ENSGACP00000060620.1"/>
    <property type="gene ID" value="ENSGACG00000003554.2"/>
</dbReference>
<organism evidence="9 10">
    <name type="scientific">Gasterosteus aculeatus aculeatus</name>
    <name type="common">three-spined stickleback</name>
    <dbReference type="NCBI Taxonomy" id="481459"/>
    <lineage>
        <taxon>Eukaryota</taxon>
        <taxon>Metazoa</taxon>
        <taxon>Chordata</taxon>
        <taxon>Craniata</taxon>
        <taxon>Vertebrata</taxon>
        <taxon>Euteleostomi</taxon>
        <taxon>Actinopterygii</taxon>
        <taxon>Neopterygii</taxon>
        <taxon>Teleostei</taxon>
        <taxon>Neoteleostei</taxon>
        <taxon>Acanthomorphata</taxon>
        <taxon>Eupercaria</taxon>
        <taxon>Perciformes</taxon>
        <taxon>Cottioidei</taxon>
        <taxon>Gasterosteales</taxon>
        <taxon>Gasterosteidae</taxon>
        <taxon>Gasterosteus</taxon>
    </lineage>
</organism>
<keyword evidence="7" id="KW-0539">Nucleus</keyword>
<feature type="transmembrane region" description="Helical" evidence="8">
    <location>
        <begin position="125"/>
        <end position="145"/>
    </location>
</feature>
<feature type="transmembrane region" description="Helical" evidence="8">
    <location>
        <begin position="292"/>
        <end position="314"/>
    </location>
</feature>
<evidence type="ECO:0000256" key="8">
    <source>
        <dbReference type="SAM" id="Phobius"/>
    </source>
</evidence>
<keyword evidence="4 8" id="KW-1133">Transmembrane helix</keyword>
<dbReference type="Proteomes" id="UP000007635">
    <property type="component" value="Chromosome XIX"/>
</dbReference>
<evidence type="ECO:0000256" key="4">
    <source>
        <dbReference type="ARBA" id="ARBA00022989"/>
    </source>
</evidence>
<name>A0AAQ4RC85_GASAC</name>
<feature type="transmembrane region" description="Helical" evidence="8">
    <location>
        <begin position="196"/>
        <end position="215"/>
    </location>
</feature>
<evidence type="ECO:0000256" key="1">
    <source>
        <dbReference type="ARBA" id="ARBA00004232"/>
    </source>
</evidence>
<evidence type="ECO:0000256" key="5">
    <source>
        <dbReference type="ARBA" id="ARBA00023136"/>
    </source>
</evidence>
<dbReference type="InterPro" id="IPR029713">
    <property type="entry name" value="TMEM168"/>
</dbReference>
<reference evidence="9" key="3">
    <citation type="submission" date="2025-09" db="UniProtKB">
        <authorList>
            <consortium name="Ensembl"/>
        </authorList>
    </citation>
    <scope>IDENTIFICATION</scope>
</reference>
<dbReference type="GeneTree" id="ENSGT00390000005941"/>
<evidence type="ECO:0000313" key="9">
    <source>
        <dbReference type="Ensembl" id="ENSGACP00000060620.1"/>
    </source>
</evidence>